<dbReference type="InterPro" id="IPR003313">
    <property type="entry name" value="AraC-bd"/>
</dbReference>
<evidence type="ECO:0000313" key="4">
    <source>
        <dbReference type="Proteomes" id="UP000004095"/>
    </source>
</evidence>
<dbReference type="InterPro" id="IPR014710">
    <property type="entry name" value="RmlC-like_jellyroll"/>
</dbReference>
<feature type="domain" description="AraC-type arabinose-binding/dimerisation" evidence="2">
    <location>
        <begin position="140"/>
        <end position="197"/>
    </location>
</feature>
<dbReference type="Gene3D" id="2.60.120.10">
    <property type="entry name" value="Jelly Rolls"/>
    <property type="match status" value="1"/>
</dbReference>
<dbReference type="InterPro" id="IPR011051">
    <property type="entry name" value="RmlC_Cupin_sf"/>
</dbReference>
<dbReference type="Pfam" id="PF02311">
    <property type="entry name" value="AraC_binding"/>
    <property type="match status" value="1"/>
</dbReference>
<evidence type="ECO:0000313" key="3">
    <source>
        <dbReference type="EMBL" id="EAY29298.1"/>
    </source>
</evidence>
<evidence type="ECO:0000256" key="1">
    <source>
        <dbReference type="ARBA" id="ARBA00023125"/>
    </source>
</evidence>
<dbReference type="OrthoDB" id="7506908at2"/>
<dbReference type="Proteomes" id="UP000004095">
    <property type="component" value="Unassembled WGS sequence"/>
</dbReference>
<comment type="caution">
    <text evidence="3">The sequence shown here is derived from an EMBL/GenBank/DDBJ whole genome shotgun (WGS) entry which is preliminary data.</text>
</comment>
<dbReference type="GO" id="GO:0003677">
    <property type="term" value="F:DNA binding"/>
    <property type="evidence" value="ECO:0007669"/>
    <property type="project" value="UniProtKB-KW"/>
</dbReference>
<protein>
    <recommendedName>
        <fullName evidence="2">AraC-type arabinose-binding/dimerisation domain-containing protein</fullName>
    </recommendedName>
</protein>
<reference evidence="3 4" key="1">
    <citation type="submission" date="2007-01" db="EMBL/GenBank/DDBJ databases">
        <authorList>
            <person name="Haygood M."/>
            <person name="Podell S."/>
            <person name="Anderson C."/>
            <person name="Hopkinson B."/>
            <person name="Roe K."/>
            <person name="Barbeau K."/>
            <person name="Gaasterland T."/>
            <person name="Ferriera S."/>
            <person name="Johnson J."/>
            <person name="Kravitz S."/>
            <person name="Beeson K."/>
            <person name="Sutton G."/>
            <person name="Rogers Y.-H."/>
            <person name="Friedman R."/>
            <person name="Frazier M."/>
            <person name="Venter J.C."/>
        </authorList>
    </citation>
    <scope>NUCLEOTIDE SEQUENCE [LARGE SCALE GENOMIC DNA]</scope>
    <source>
        <strain evidence="3 4">ATCC 23134</strain>
    </source>
</reference>
<sequence>MEIDKVTSINLYQATSRLKVVINESNFSGALTGWNNETLALHKKPNTTYTGFVWQGSAWLTTSQGEFVLQEGMYFMVSDQARLQGNGQGFVIAQPGYRGMFMLGGPVEQKGRLQYIDGCTDTLLIAPATLGDPCFNLLHIPTNTFQSQHTHPSFRVGMVVSGMGECITPEGNFELSPGQVFYIPKDSIHSFKTNQNDLRVVAYHPDSDFGPTHQNHPMINRTIL</sequence>
<keyword evidence="1" id="KW-0238">DNA-binding</keyword>
<dbReference type="RefSeq" id="WP_002696264.1">
    <property type="nucleotide sequence ID" value="NZ_AAWS01000011.1"/>
</dbReference>
<proteinExistence type="predicted"/>
<dbReference type="AlphaFoldDB" id="A1ZJJ5"/>
<name>A1ZJJ5_MICM2</name>
<evidence type="ECO:0000259" key="2">
    <source>
        <dbReference type="Pfam" id="PF02311"/>
    </source>
</evidence>
<dbReference type="EMBL" id="AAWS01000011">
    <property type="protein sequence ID" value="EAY29298.1"/>
    <property type="molecule type" value="Genomic_DNA"/>
</dbReference>
<dbReference type="SUPFAM" id="SSF51182">
    <property type="entry name" value="RmlC-like cupins"/>
    <property type="match status" value="1"/>
</dbReference>
<accession>A1ZJJ5</accession>
<dbReference type="GO" id="GO:0006355">
    <property type="term" value="P:regulation of DNA-templated transcription"/>
    <property type="evidence" value="ECO:0007669"/>
    <property type="project" value="InterPro"/>
</dbReference>
<dbReference type="eggNOG" id="COG0662">
    <property type="taxonomic scope" value="Bacteria"/>
</dbReference>
<organism evidence="3 4">
    <name type="scientific">Microscilla marina ATCC 23134</name>
    <dbReference type="NCBI Taxonomy" id="313606"/>
    <lineage>
        <taxon>Bacteria</taxon>
        <taxon>Pseudomonadati</taxon>
        <taxon>Bacteroidota</taxon>
        <taxon>Cytophagia</taxon>
        <taxon>Cytophagales</taxon>
        <taxon>Microscillaceae</taxon>
        <taxon>Microscilla</taxon>
    </lineage>
</organism>
<gene>
    <name evidence="3" type="ORF">M23134_01352</name>
</gene>
<keyword evidence="4" id="KW-1185">Reference proteome</keyword>